<dbReference type="Gene3D" id="1.10.3630.10">
    <property type="entry name" value="yeast vps74-n-term truncation variant domain like"/>
    <property type="match status" value="1"/>
</dbReference>
<keyword evidence="6" id="KW-1185">Reference proteome</keyword>
<evidence type="ECO:0000256" key="3">
    <source>
        <dbReference type="ARBA" id="ARBA00023121"/>
    </source>
</evidence>
<dbReference type="Proteomes" id="UP001500665">
    <property type="component" value="Unassembled WGS sequence"/>
</dbReference>
<keyword evidence="3" id="KW-0446">Lipid-binding</keyword>
<keyword evidence="4" id="KW-0472">Membrane</keyword>
<protein>
    <recommendedName>
        <fullName evidence="7">Golgi phosphoprotein 3 GPP34</fullName>
    </recommendedName>
</protein>
<organism evidence="5 6">
    <name type="scientific">Actinocorallia libanotica</name>
    <dbReference type="NCBI Taxonomy" id="46162"/>
    <lineage>
        <taxon>Bacteria</taxon>
        <taxon>Bacillati</taxon>
        <taxon>Actinomycetota</taxon>
        <taxon>Actinomycetes</taxon>
        <taxon>Streptosporangiales</taxon>
        <taxon>Thermomonosporaceae</taxon>
        <taxon>Actinocorallia</taxon>
    </lineage>
</organism>
<gene>
    <name evidence="5" type="ORF">GCM10009550_30300</name>
</gene>
<name>A0ABP4BKB3_9ACTN</name>
<evidence type="ECO:0000256" key="2">
    <source>
        <dbReference type="ARBA" id="ARBA00023034"/>
    </source>
</evidence>
<evidence type="ECO:0008006" key="7">
    <source>
        <dbReference type="Google" id="ProtNLM"/>
    </source>
</evidence>
<evidence type="ECO:0000313" key="6">
    <source>
        <dbReference type="Proteomes" id="UP001500665"/>
    </source>
</evidence>
<keyword evidence="2" id="KW-0333">Golgi apparatus</keyword>
<proteinExistence type="predicted"/>
<comment type="caution">
    <text evidence="5">The sequence shown here is derived from an EMBL/GenBank/DDBJ whole genome shotgun (WGS) entry which is preliminary data.</text>
</comment>
<sequence>MTVELPDTLPQRIYLLALDPERGRPPMGVHLNELVRAAALADLYLAGHLSDEKGRAVVAVRHPCHDPVLEAVLEELSSARRHRWQYWVGRRARQTAAAVRDQLADGGWVRVEKHKILGVFPTRRITPRDARLPGRLHHRVTAALRDPLPRIDPADAALVALAEAGRLRNILDRGARRTHKRRLADLKARTGPLPTALRKAIDAQNAAAAG</sequence>
<dbReference type="InterPro" id="IPR008628">
    <property type="entry name" value="GPP34-like"/>
</dbReference>
<dbReference type="InterPro" id="IPR038261">
    <property type="entry name" value="GPP34-like_sf"/>
</dbReference>
<dbReference type="EMBL" id="BAAAHH010000010">
    <property type="protein sequence ID" value="GAA0951072.1"/>
    <property type="molecule type" value="Genomic_DNA"/>
</dbReference>
<evidence type="ECO:0000256" key="4">
    <source>
        <dbReference type="ARBA" id="ARBA00023136"/>
    </source>
</evidence>
<comment type="subcellular location">
    <subcellularLocation>
        <location evidence="1">Golgi apparatus membrane</location>
        <topology evidence="1">Peripheral membrane protein</topology>
        <orientation evidence="1">Cytoplasmic side</orientation>
    </subcellularLocation>
</comment>
<dbReference type="Pfam" id="PF05719">
    <property type="entry name" value="GPP34"/>
    <property type="match status" value="1"/>
</dbReference>
<accession>A0ABP4BKB3</accession>
<evidence type="ECO:0000313" key="5">
    <source>
        <dbReference type="EMBL" id="GAA0951072.1"/>
    </source>
</evidence>
<reference evidence="6" key="1">
    <citation type="journal article" date="2019" name="Int. J. Syst. Evol. Microbiol.">
        <title>The Global Catalogue of Microorganisms (GCM) 10K type strain sequencing project: providing services to taxonomists for standard genome sequencing and annotation.</title>
        <authorList>
            <consortium name="The Broad Institute Genomics Platform"/>
            <consortium name="The Broad Institute Genome Sequencing Center for Infectious Disease"/>
            <person name="Wu L."/>
            <person name="Ma J."/>
        </authorList>
    </citation>
    <scope>NUCLEOTIDE SEQUENCE [LARGE SCALE GENOMIC DNA]</scope>
    <source>
        <strain evidence="6">JCM 10696</strain>
    </source>
</reference>
<evidence type="ECO:0000256" key="1">
    <source>
        <dbReference type="ARBA" id="ARBA00004255"/>
    </source>
</evidence>